<dbReference type="AlphaFoldDB" id="A0A1H8WQG0"/>
<organism evidence="1 2">
    <name type="scientific">Amycolatopsis saalfeldensis</name>
    <dbReference type="NCBI Taxonomy" id="394193"/>
    <lineage>
        <taxon>Bacteria</taxon>
        <taxon>Bacillati</taxon>
        <taxon>Actinomycetota</taxon>
        <taxon>Actinomycetes</taxon>
        <taxon>Pseudonocardiales</taxon>
        <taxon>Pseudonocardiaceae</taxon>
        <taxon>Amycolatopsis</taxon>
    </lineage>
</organism>
<accession>A0A1H8WQG0</accession>
<sequence length="35" mass="3851">MEPMEVLRSASSYTAEAYGTSDRYGTVTPAKPPTW</sequence>
<proteinExistence type="predicted"/>
<dbReference type="Proteomes" id="UP000198582">
    <property type="component" value="Unassembled WGS sequence"/>
</dbReference>
<evidence type="ECO:0000313" key="2">
    <source>
        <dbReference type="Proteomes" id="UP000198582"/>
    </source>
</evidence>
<reference evidence="1 2" key="1">
    <citation type="submission" date="2016-10" db="EMBL/GenBank/DDBJ databases">
        <authorList>
            <person name="de Groot N.N."/>
        </authorList>
    </citation>
    <scope>NUCLEOTIDE SEQUENCE [LARGE SCALE GENOMIC DNA]</scope>
    <source>
        <strain evidence="1 2">DSM 44993</strain>
    </source>
</reference>
<protein>
    <submittedName>
        <fullName evidence="1">Uncharacterized protein</fullName>
    </submittedName>
</protein>
<evidence type="ECO:0000313" key="1">
    <source>
        <dbReference type="EMBL" id="SEP29733.1"/>
    </source>
</evidence>
<dbReference type="EMBL" id="FOEF01000005">
    <property type="protein sequence ID" value="SEP29733.1"/>
    <property type="molecule type" value="Genomic_DNA"/>
</dbReference>
<dbReference type="STRING" id="394193.SAMN04489732_105403"/>
<name>A0A1H8WQG0_9PSEU</name>
<keyword evidence="2" id="KW-1185">Reference proteome</keyword>
<gene>
    <name evidence="1" type="ORF">SAMN04489732_105403</name>
</gene>